<name>A0ABP9TRK7_9MICC</name>
<dbReference type="Gene3D" id="1.10.10.10">
    <property type="entry name" value="Winged helix-like DNA-binding domain superfamily/Winged helix DNA-binding domain"/>
    <property type="match status" value="1"/>
</dbReference>
<gene>
    <name evidence="5" type="ORF">GCM10025778_34720</name>
</gene>
<dbReference type="Pfam" id="PF00392">
    <property type="entry name" value="GntR"/>
    <property type="match status" value="1"/>
</dbReference>
<keyword evidence="3" id="KW-0804">Transcription</keyword>
<dbReference type="EMBL" id="BAABLK010000091">
    <property type="protein sequence ID" value="GAA5228933.1"/>
    <property type="molecule type" value="Genomic_DNA"/>
</dbReference>
<dbReference type="Pfam" id="PF07729">
    <property type="entry name" value="FCD"/>
    <property type="match status" value="1"/>
</dbReference>
<evidence type="ECO:0000259" key="4">
    <source>
        <dbReference type="PROSITE" id="PS50949"/>
    </source>
</evidence>
<keyword evidence="6" id="KW-1185">Reference proteome</keyword>
<evidence type="ECO:0000313" key="6">
    <source>
        <dbReference type="Proteomes" id="UP001501257"/>
    </source>
</evidence>
<dbReference type="CDD" id="cd07377">
    <property type="entry name" value="WHTH_GntR"/>
    <property type="match status" value="1"/>
</dbReference>
<evidence type="ECO:0000256" key="1">
    <source>
        <dbReference type="ARBA" id="ARBA00023015"/>
    </source>
</evidence>
<dbReference type="InterPro" id="IPR011711">
    <property type="entry name" value="GntR_C"/>
</dbReference>
<proteinExistence type="predicted"/>
<reference evidence="6" key="1">
    <citation type="journal article" date="2019" name="Int. J. Syst. Evol. Microbiol.">
        <title>The Global Catalogue of Microorganisms (GCM) 10K type strain sequencing project: providing services to taxonomists for standard genome sequencing and annotation.</title>
        <authorList>
            <consortium name="The Broad Institute Genomics Platform"/>
            <consortium name="The Broad Institute Genome Sequencing Center for Infectious Disease"/>
            <person name="Wu L."/>
            <person name="Ma J."/>
        </authorList>
    </citation>
    <scope>NUCLEOTIDE SEQUENCE [LARGE SCALE GENOMIC DNA]</scope>
    <source>
        <strain evidence="6">JCM 18952</strain>
    </source>
</reference>
<dbReference type="PRINTS" id="PR00035">
    <property type="entry name" value="HTHGNTR"/>
</dbReference>
<dbReference type="PANTHER" id="PTHR43537:SF5">
    <property type="entry name" value="UXU OPERON TRANSCRIPTIONAL REGULATOR"/>
    <property type="match status" value="1"/>
</dbReference>
<dbReference type="PANTHER" id="PTHR43537">
    <property type="entry name" value="TRANSCRIPTIONAL REGULATOR, GNTR FAMILY"/>
    <property type="match status" value="1"/>
</dbReference>
<dbReference type="RefSeq" id="WP_210101359.1">
    <property type="nucleotide sequence ID" value="NZ_BAABLK010000091.1"/>
</dbReference>
<dbReference type="InterPro" id="IPR036390">
    <property type="entry name" value="WH_DNA-bd_sf"/>
</dbReference>
<dbReference type="Proteomes" id="UP001501257">
    <property type="component" value="Unassembled WGS sequence"/>
</dbReference>
<sequence>MAASSLEPLKQESTPAIIARKIRSAIGNGEFSPGAQLGEADLARRLGVSRGPLREAMQRLTQEGLLVSIRNRGLFVAQFTHADINDIYLTRTAVERGAALKIIEVDHTNRHAGEELMGIVAQMAALGANPSAVSQIDISFHEALVRLAGSPRLSRVHDTLVTETRMCLSALEQLDFPIADRVAEHRRIAQAILEADVPELHSALADHMDSAIAQLLDPLSATPYRDHEAS</sequence>
<feature type="domain" description="HTH gntR-type" evidence="4">
    <location>
        <begin position="12"/>
        <end position="79"/>
    </location>
</feature>
<evidence type="ECO:0000256" key="2">
    <source>
        <dbReference type="ARBA" id="ARBA00023125"/>
    </source>
</evidence>
<dbReference type="InterPro" id="IPR036388">
    <property type="entry name" value="WH-like_DNA-bd_sf"/>
</dbReference>
<dbReference type="PROSITE" id="PS50949">
    <property type="entry name" value="HTH_GNTR"/>
    <property type="match status" value="1"/>
</dbReference>
<evidence type="ECO:0000313" key="5">
    <source>
        <dbReference type="EMBL" id="GAA5228933.1"/>
    </source>
</evidence>
<dbReference type="InterPro" id="IPR000524">
    <property type="entry name" value="Tscrpt_reg_HTH_GntR"/>
</dbReference>
<dbReference type="Gene3D" id="1.20.120.530">
    <property type="entry name" value="GntR ligand-binding domain-like"/>
    <property type="match status" value="1"/>
</dbReference>
<dbReference type="SMART" id="SM00345">
    <property type="entry name" value="HTH_GNTR"/>
    <property type="match status" value="1"/>
</dbReference>
<comment type="caution">
    <text evidence="5">The sequence shown here is derived from an EMBL/GenBank/DDBJ whole genome shotgun (WGS) entry which is preliminary data.</text>
</comment>
<dbReference type="SUPFAM" id="SSF48008">
    <property type="entry name" value="GntR ligand-binding domain-like"/>
    <property type="match status" value="1"/>
</dbReference>
<organism evidence="5 6">
    <name type="scientific">Paeniglutamicibacter antarcticus</name>
    <dbReference type="NCBI Taxonomy" id="494023"/>
    <lineage>
        <taxon>Bacteria</taxon>
        <taxon>Bacillati</taxon>
        <taxon>Actinomycetota</taxon>
        <taxon>Actinomycetes</taxon>
        <taxon>Micrococcales</taxon>
        <taxon>Micrococcaceae</taxon>
        <taxon>Paeniglutamicibacter</taxon>
    </lineage>
</organism>
<keyword evidence="1" id="KW-0805">Transcription regulation</keyword>
<dbReference type="InterPro" id="IPR008920">
    <property type="entry name" value="TF_FadR/GntR_C"/>
</dbReference>
<evidence type="ECO:0000256" key="3">
    <source>
        <dbReference type="ARBA" id="ARBA00023163"/>
    </source>
</evidence>
<accession>A0ABP9TRK7</accession>
<protein>
    <submittedName>
        <fullName evidence="5">GntR family transcriptional regulator</fullName>
    </submittedName>
</protein>
<keyword evidence="2" id="KW-0238">DNA-binding</keyword>
<dbReference type="SUPFAM" id="SSF46785">
    <property type="entry name" value="Winged helix' DNA-binding domain"/>
    <property type="match status" value="1"/>
</dbReference>
<dbReference type="SMART" id="SM00895">
    <property type="entry name" value="FCD"/>
    <property type="match status" value="1"/>
</dbReference>